<protein>
    <submittedName>
        <fullName evidence="2">Uncharacterized protein</fullName>
    </submittedName>
</protein>
<organism evidence="2 3">
    <name type="scientific">Laetiporus sulphureus 93-53</name>
    <dbReference type="NCBI Taxonomy" id="1314785"/>
    <lineage>
        <taxon>Eukaryota</taxon>
        <taxon>Fungi</taxon>
        <taxon>Dikarya</taxon>
        <taxon>Basidiomycota</taxon>
        <taxon>Agaricomycotina</taxon>
        <taxon>Agaricomycetes</taxon>
        <taxon>Polyporales</taxon>
        <taxon>Laetiporus</taxon>
    </lineage>
</organism>
<feature type="compositionally biased region" description="Basic and acidic residues" evidence="1">
    <location>
        <begin position="73"/>
        <end position="89"/>
    </location>
</feature>
<dbReference type="OrthoDB" id="29024at2759"/>
<name>A0A165B7I8_9APHY</name>
<proteinExistence type="predicted"/>
<feature type="region of interest" description="Disordered" evidence="1">
    <location>
        <begin position="53"/>
        <end position="101"/>
    </location>
</feature>
<dbReference type="AlphaFoldDB" id="A0A165B7I8"/>
<evidence type="ECO:0000313" key="2">
    <source>
        <dbReference type="EMBL" id="KZT00424.1"/>
    </source>
</evidence>
<dbReference type="InParanoid" id="A0A165B7I8"/>
<evidence type="ECO:0000313" key="3">
    <source>
        <dbReference type="Proteomes" id="UP000076871"/>
    </source>
</evidence>
<accession>A0A165B7I8</accession>
<reference evidence="2 3" key="1">
    <citation type="journal article" date="2016" name="Mol. Biol. Evol.">
        <title>Comparative Genomics of Early-Diverging Mushroom-Forming Fungi Provides Insights into the Origins of Lignocellulose Decay Capabilities.</title>
        <authorList>
            <person name="Nagy L.G."/>
            <person name="Riley R."/>
            <person name="Tritt A."/>
            <person name="Adam C."/>
            <person name="Daum C."/>
            <person name="Floudas D."/>
            <person name="Sun H."/>
            <person name="Yadav J.S."/>
            <person name="Pangilinan J."/>
            <person name="Larsson K.H."/>
            <person name="Matsuura K."/>
            <person name="Barry K."/>
            <person name="Labutti K."/>
            <person name="Kuo R."/>
            <person name="Ohm R.A."/>
            <person name="Bhattacharya S.S."/>
            <person name="Shirouzu T."/>
            <person name="Yoshinaga Y."/>
            <person name="Martin F.M."/>
            <person name="Grigoriev I.V."/>
            <person name="Hibbett D.S."/>
        </authorList>
    </citation>
    <scope>NUCLEOTIDE SEQUENCE [LARGE SCALE GENOMIC DNA]</scope>
    <source>
        <strain evidence="2 3">93-53</strain>
    </source>
</reference>
<sequence length="131" mass="14883">MSPKHRWLPEFHSPFGDVKWIAPERNRRQLSMFDLVPSPATYDEEYATIQLCSTNNSDPEEQDCGPSPRMPSKLKEDRQEGPEPRKKAALEVTDESTNSVKKRKFVDRDGVLANININDAAPPYRPVAKAC</sequence>
<gene>
    <name evidence="2" type="ORF">LAESUDRAFT_764627</name>
</gene>
<keyword evidence="3" id="KW-1185">Reference proteome</keyword>
<dbReference type="EMBL" id="KV427686">
    <property type="protein sequence ID" value="KZT00424.1"/>
    <property type="molecule type" value="Genomic_DNA"/>
</dbReference>
<dbReference type="RefSeq" id="XP_040758164.1">
    <property type="nucleotide sequence ID" value="XM_040913479.1"/>
</dbReference>
<dbReference type="GeneID" id="63830507"/>
<evidence type="ECO:0000256" key="1">
    <source>
        <dbReference type="SAM" id="MobiDB-lite"/>
    </source>
</evidence>
<dbReference type="Proteomes" id="UP000076871">
    <property type="component" value="Unassembled WGS sequence"/>
</dbReference>